<gene>
    <name evidence="3" type="ORF">STSP_60470</name>
</gene>
<organism evidence="3 4">
    <name type="scientific">Streptomyces jeddahensis</name>
    <dbReference type="NCBI Taxonomy" id="1716141"/>
    <lineage>
        <taxon>Bacteria</taxon>
        <taxon>Bacillati</taxon>
        <taxon>Actinomycetota</taxon>
        <taxon>Actinomycetes</taxon>
        <taxon>Kitasatosporales</taxon>
        <taxon>Streptomycetaceae</taxon>
        <taxon>Streptomyces</taxon>
    </lineage>
</organism>
<accession>A0A177HJ61</accession>
<proteinExistence type="predicted"/>
<reference evidence="3 4" key="1">
    <citation type="submission" date="2015-12" db="EMBL/GenBank/DDBJ databases">
        <title>Genome sequence of Streptomyces sp. G25.</title>
        <authorList>
            <person name="Poehlein A."/>
            <person name="Roettig A."/>
            <person name="Hiessl S."/>
            <person name="Hauschild P."/>
            <person name="Schauer J."/>
            <person name="Madkour M.H."/>
            <person name="Al-Ansari A.M."/>
            <person name="Almakishah N.H."/>
            <person name="Steinbuechel A."/>
            <person name="Daniel R."/>
        </authorList>
    </citation>
    <scope>NUCLEOTIDE SEQUENCE [LARGE SCALE GENOMIC DNA]</scope>
    <source>
        <strain evidence="4">G25(2015)</strain>
    </source>
</reference>
<sequence>MGTTGKPGKPGEGKSGAGRPSADKSRAGKATPAAARSAGSGAEGSGAAGSGGAGGSYLAQPPRPGRAAAYVALFVLGALVGAAGALVQGGWFPGGLLLALAGAAGLFLGGARATGSRAGAVAPAAGWLVAVILLTASRPEGDFVFAAGSGSYLFLLGGIIIAVICATLGQNRQPDGPPARLAN</sequence>
<name>A0A177HJ61_9ACTN</name>
<keyword evidence="2" id="KW-0472">Membrane</keyword>
<keyword evidence="2" id="KW-1133">Transmembrane helix</keyword>
<dbReference type="EMBL" id="LOHS01000129">
    <property type="protein sequence ID" value="OAH10630.1"/>
    <property type="molecule type" value="Genomic_DNA"/>
</dbReference>
<dbReference type="Proteomes" id="UP000077381">
    <property type="component" value="Unassembled WGS sequence"/>
</dbReference>
<dbReference type="Pfam" id="PF19608">
    <property type="entry name" value="DUF6113"/>
    <property type="match status" value="1"/>
</dbReference>
<comment type="caution">
    <text evidence="3">The sequence shown here is derived from an EMBL/GenBank/DDBJ whole genome shotgun (WGS) entry which is preliminary data.</text>
</comment>
<feature type="transmembrane region" description="Helical" evidence="2">
    <location>
        <begin position="118"/>
        <end position="137"/>
    </location>
</feature>
<evidence type="ECO:0000256" key="2">
    <source>
        <dbReference type="SAM" id="Phobius"/>
    </source>
</evidence>
<evidence type="ECO:0000313" key="3">
    <source>
        <dbReference type="EMBL" id="OAH10630.1"/>
    </source>
</evidence>
<evidence type="ECO:0000313" key="4">
    <source>
        <dbReference type="Proteomes" id="UP000077381"/>
    </source>
</evidence>
<keyword evidence="2" id="KW-0812">Transmembrane</keyword>
<dbReference type="AlphaFoldDB" id="A0A177HJ61"/>
<feature type="transmembrane region" description="Helical" evidence="2">
    <location>
        <begin position="143"/>
        <end position="168"/>
    </location>
</feature>
<dbReference type="PATRIC" id="fig|1716141.3.peg.6358"/>
<keyword evidence="4" id="KW-1185">Reference proteome</keyword>
<feature type="transmembrane region" description="Helical" evidence="2">
    <location>
        <begin position="67"/>
        <end position="85"/>
    </location>
</feature>
<feature type="region of interest" description="Disordered" evidence="1">
    <location>
        <begin position="1"/>
        <end position="46"/>
    </location>
</feature>
<evidence type="ECO:0008006" key="5">
    <source>
        <dbReference type="Google" id="ProtNLM"/>
    </source>
</evidence>
<feature type="transmembrane region" description="Helical" evidence="2">
    <location>
        <begin position="91"/>
        <end position="111"/>
    </location>
</feature>
<feature type="compositionally biased region" description="Low complexity" evidence="1">
    <location>
        <begin position="28"/>
        <end position="40"/>
    </location>
</feature>
<dbReference type="STRING" id="1716141.STSP_60470"/>
<dbReference type="InterPro" id="IPR046095">
    <property type="entry name" value="DUF6113"/>
</dbReference>
<dbReference type="RefSeq" id="WP_269801061.1">
    <property type="nucleotide sequence ID" value="NZ_LOHS01000129.1"/>
</dbReference>
<evidence type="ECO:0000256" key="1">
    <source>
        <dbReference type="SAM" id="MobiDB-lite"/>
    </source>
</evidence>
<protein>
    <recommendedName>
        <fullName evidence="5">Integral membrane protein</fullName>
    </recommendedName>
</protein>